<dbReference type="AlphaFoldDB" id="A0A8X6H4Z8"/>
<evidence type="ECO:0000313" key="3">
    <source>
        <dbReference type="Proteomes" id="UP000887116"/>
    </source>
</evidence>
<accession>A0A8X6H4Z8</accession>
<organism evidence="2 3">
    <name type="scientific">Trichonephila clavata</name>
    <name type="common">Joro spider</name>
    <name type="synonym">Nephila clavata</name>
    <dbReference type="NCBI Taxonomy" id="2740835"/>
    <lineage>
        <taxon>Eukaryota</taxon>
        <taxon>Metazoa</taxon>
        <taxon>Ecdysozoa</taxon>
        <taxon>Arthropoda</taxon>
        <taxon>Chelicerata</taxon>
        <taxon>Arachnida</taxon>
        <taxon>Araneae</taxon>
        <taxon>Araneomorphae</taxon>
        <taxon>Entelegynae</taxon>
        <taxon>Araneoidea</taxon>
        <taxon>Nephilidae</taxon>
        <taxon>Trichonephila</taxon>
    </lineage>
</organism>
<feature type="region of interest" description="Disordered" evidence="1">
    <location>
        <begin position="66"/>
        <end position="101"/>
    </location>
</feature>
<feature type="compositionally biased region" description="Basic and acidic residues" evidence="1">
    <location>
        <begin position="86"/>
        <end position="101"/>
    </location>
</feature>
<gene>
    <name evidence="2" type="ORF">TNCT_460421</name>
</gene>
<dbReference type="Proteomes" id="UP000887116">
    <property type="component" value="Unassembled WGS sequence"/>
</dbReference>
<keyword evidence="3" id="KW-1185">Reference proteome</keyword>
<dbReference type="EMBL" id="BMAO01037356">
    <property type="protein sequence ID" value="GFR17117.1"/>
    <property type="molecule type" value="Genomic_DNA"/>
</dbReference>
<proteinExistence type="predicted"/>
<reference evidence="2" key="1">
    <citation type="submission" date="2020-07" db="EMBL/GenBank/DDBJ databases">
        <title>Multicomponent nature underlies the extraordinary mechanical properties of spider dragline silk.</title>
        <authorList>
            <person name="Kono N."/>
            <person name="Nakamura H."/>
            <person name="Mori M."/>
            <person name="Yoshida Y."/>
            <person name="Ohtoshi R."/>
            <person name="Malay A.D."/>
            <person name="Moran D.A.P."/>
            <person name="Tomita M."/>
            <person name="Numata K."/>
            <person name="Arakawa K."/>
        </authorList>
    </citation>
    <scope>NUCLEOTIDE SEQUENCE</scope>
</reference>
<evidence type="ECO:0000313" key="2">
    <source>
        <dbReference type="EMBL" id="GFR17117.1"/>
    </source>
</evidence>
<sequence length="101" mass="11811">MGLDKVLVLPRRIQIRRHKPAGRTKAGRRHRIHQTVNAVFFLELLRIIARLSQDIMPLRDWARAISHNPGISKDGHGQKEKKKKDRKSDSNTRKLKYERNG</sequence>
<dbReference type="OrthoDB" id="10378954at2759"/>
<comment type="caution">
    <text evidence="2">The sequence shown here is derived from an EMBL/GenBank/DDBJ whole genome shotgun (WGS) entry which is preliminary data.</text>
</comment>
<name>A0A8X6H4Z8_TRICU</name>
<evidence type="ECO:0000256" key="1">
    <source>
        <dbReference type="SAM" id="MobiDB-lite"/>
    </source>
</evidence>
<protein>
    <submittedName>
        <fullName evidence="2">Uncharacterized protein</fullName>
    </submittedName>
</protein>